<feature type="transmembrane region" description="Helical" evidence="1">
    <location>
        <begin position="84"/>
        <end position="106"/>
    </location>
</feature>
<keyword evidence="1" id="KW-1133">Transmembrane helix</keyword>
<gene>
    <name evidence="2" type="ORF">HF086_007691</name>
</gene>
<evidence type="ECO:0000313" key="2">
    <source>
        <dbReference type="EMBL" id="KAH9643293.1"/>
    </source>
</evidence>
<feature type="transmembrane region" description="Helical" evidence="1">
    <location>
        <begin position="53"/>
        <end position="72"/>
    </location>
</feature>
<dbReference type="Proteomes" id="UP000814243">
    <property type="component" value="Unassembled WGS sequence"/>
</dbReference>
<name>A0A922SNC1_SPOEX</name>
<organism evidence="2 3">
    <name type="scientific">Spodoptera exigua</name>
    <name type="common">Beet armyworm</name>
    <name type="synonym">Noctua fulgens</name>
    <dbReference type="NCBI Taxonomy" id="7107"/>
    <lineage>
        <taxon>Eukaryota</taxon>
        <taxon>Metazoa</taxon>
        <taxon>Ecdysozoa</taxon>
        <taxon>Arthropoda</taxon>
        <taxon>Hexapoda</taxon>
        <taxon>Insecta</taxon>
        <taxon>Pterygota</taxon>
        <taxon>Neoptera</taxon>
        <taxon>Endopterygota</taxon>
        <taxon>Lepidoptera</taxon>
        <taxon>Glossata</taxon>
        <taxon>Ditrysia</taxon>
        <taxon>Noctuoidea</taxon>
        <taxon>Noctuidae</taxon>
        <taxon>Amphipyrinae</taxon>
        <taxon>Spodoptera</taxon>
    </lineage>
</organism>
<evidence type="ECO:0000256" key="1">
    <source>
        <dbReference type="SAM" id="Phobius"/>
    </source>
</evidence>
<keyword evidence="1" id="KW-0472">Membrane</keyword>
<keyword evidence="1" id="KW-0812">Transmembrane</keyword>
<reference evidence="2" key="1">
    <citation type="journal article" date="2021" name="G3 (Bethesda)">
        <title>Genome and transcriptome analysis of the beet armyworm Spodoptera exigua reveals targets for pest control. .</title>
        <authorList>
            <person name="Simon S."/>
            <person name="Breeschoten T."/>
            <person name="Jansen H.J."/>
            <person name="Dirks R.P."/>
            <person name="Schranz M.E."/>
            <person name="Ros V.I.D."/>
        </authorList>
    </citation>
    <scope>NUCLEOTIDE SEQUENCE</scope>
    <source>
        <strain evidence="2">TB_SE_WUR_2020</strain>
    </source>
</reference>
<proteinExistence type="predicted"/>
<evidence type="ECO:0000313" key="3">
    <source>
        <dbReference type="Proteomes" id="UP000814243"/>
    </source>
</evidence>
<sequence>MLSNKVKLWNIRVELFEELEGKHGVNYWKKLFQIYVDLMECYKMHNFCYQAPIVYYLIDVSIHSLVYIQAVISMVQDGFENTSIVYYFLQTFIHSLAYIQAAILLLHHDFNYTWVGIYLSSTCTCW</sequence>
<dbReference type="AlphaFoldDB" id="A0A922SNC1"/>
<dbReference type="EMBL" id="JACEFF010000142">
    <property type="protein sequence ID" value="KAH9643293.1"/>
    <property type="molecule type" value="Genomic_DNA"/>
</dbReference>
<protein>
    <submittedName>
        <fullName evidence="2">Uncharacterized protein</fullName>
    </submittedName>
</protein>
<accession>A0A922SNC1</accession>
<comment type="caution">
    <text evidence="2">The sequence shown here is derived from an EMBL/GenBank/DDBJ whole genome shotgun (WGS) entry which is preliminary data.</text>
</comment>